<keyword evidence="3 8" id="KW-0663">Pyridoxal phosphate</keyword>
<name>A0AA91DL72_VARPD</name>
<evidence type="ECO:0000256" key="2">
    <source>
        <dbReference type="ARBA" id="ARBA00009077"/>
    </source>
</evidence>
<dbReference type="FunFam" id="3.40.640.10:FF:000046">
    <property type="entry name" value="Cystathionine gamma-lyase"/>
    <property type="match status" value="1"/>
</dbReference>
<evidence type="ECO:0000256" key="8">
    <source>
        <dbReference type="PIRSR" id="PIRSR001434-2"/>
    </source>
</evidence>
<dbReference type="EMBL" id="LVHG01000056">
    <property type="protein sequence ID" value="OAK61463.1"/>
    <property type="molecule type" value="Genomic_DNA"/>
</dbReference>
<evidence type="ECO:0000256" key="6">
    <source>
        <dbReference type="ARBA" id="ARBA00047517"/>
    </source>
</evidence>
<dbReference type="PANTHER" id="PTHR43500:SF1">
    <property type="entry name" value="CYSTATHIONINE BETA-LYASE-RELATED"/>
    <property type="match status" value="1"/>
</dbReference>
<comment type="pathway">
    <text evidence="5">Amino-acid biosynthesis; L-methionine biosynthesis via de novo pathway; L-homocysteine from L-cystathionine: step 1/1.</text>
</comment>
<dbReference type="PROSITE" id="PS00868">
    <property type="entry name" value="CYS_MET_METAB_PP"/>
    <property type="match status" value="1"/>
</dbReference>
<dbReference type="Proteomes" id="UP000077852">
    <property type="component" value="Unassembled WGS sequence"/>
</dbReference>
<evidence type="ECO:0000313" key="11">
    <source>
        <dbReference type="EMBL" id="OAK61463.1"/>
    </source>
</evidence>
<protein>
    <submittedName>
        <fullName evidence="11">Cystathionine beta-lyase</fullName>
    </submittedName>
</protein>
<feature type="compositionally biased region" description="Polar residues" evidence="10">
    <location>
        <begin position="13"/>
        <end position="24"/>
    </location>
</feature>
<evidence type="ECO:0000256" key="10">
    <source>
        <dbReference type="SAM" id="MobiDB-lite"/>
    </source>
</evidence>
<dbReference type="NCBIfam" id="TIGR01324">
    <property type="entry name" value="cysta_beta_ly_B"/>
    <property type="match status" value="1"/>
</dbReference>
<dbReference type="InterPro" id="IPR015421">
    <property type="entry name" value="PyrdxlP-dep_Trfase_major"/>
</dbReference>
<evidence type="ECO:0000256" key="3">
    <source>
        <dbReference type="ARBA" id="ARBA00022898"/>
    </source>
</evidence>
<dbReference type="GO" id="GO:0019346">
    <property type="term" value="P:transsulfuration"/>
    <property type="evidence" value="ECO:0007669"/>
    <property type="project" value="InterPro"/>
</dbReference>
<dbReference type="SUPFAM" id="SSF53383">
    <property type="entry name" value="PLP-dependent transferases"/>
    <property type="match status" value="1"/>
</dbReference>
<keyword evidence="4" id="KW-0456">Lyase</keyword>
<comment type="catalytic activity">
    <reaction evidence="7">
        <text>an S-substituted L-cysteine + H2O = a thiol + pyruvate + NH4(+)</text>
        <dbReference type="Rhea" id="RHEA:18121"/>
        <dbReference type="ChEBI" id="CHEBI:15361"/>
        <dbReference type="ChEBI" id="CHEBI:15377"/>
        <dbReference type="ChEBI" id="CHEBI:28938"/>
        <dbReference type="ChEBI" id="CHEBI:29256"/>
        <dbReference type="ChEBI" id="CHEBI:58717"/>
        <dbReference type="EC" id="4.4.1.13"/>
    </reaction>
</comment>
<reference evidence="11 12" key="1">
    <citation type="submission" date="2016-03" db="EMBL/GenBank/DDBJ databases">
        <title>Genome sequence of Variovorax paradoxus KB5.</title>
        <authorList>
            <person name="Jeong H."/>
            <person name="Hong C.E."/>
            <person name="Jo S.H."/>
            <person name="Park J.M."/>
        </authorList>
    </citation>
    <scope>NUCLEOTIDE SEQUENCE [LARGE SCALE GENOMIC DNA]</scope>
    <source>
        <strain evidence="11 12">KB5</strain>
    </source>
</reference>
<dbReference type="PIRSF" id="PIRSF001434">
    <property type="entry name" value="CGS"/>
    <property type="match status" value="1"/>
</dbReference>
<dbReference type="AlphaFoldDB" id="A0AA91DL72"/>
<evidence type="ECO:0000256" key="5">
    <source>
        <dbReference type="ARBA" id="ARBA00046315"/>
    </source>
</evidence>
<dbReference type="GO" id="GO:0047804">
    <property type="term" value="F:cysteine-S-conjugate beta-lyase activity"/>
    <property type="evidence" value="ECO:0007669"/>
    <property type="project" value="UniProtKB-EC"/>
</dbReference>
<feature type="modified residue" description="N6-(pyridoxal phosphate)lysine" evidence="8">
    <location>
        <position position="217"/>
    </location>
</feature>
<comment type="cofactor">
    <cofactor evidence="1 9">
        <name>pyridoxal 5'-phosphate</name>
        <dbReference type="ChEBI" id="CHEBI:597326"/>
    </cofactor>
</comment>
<evidence type="ECO:0000313" key="12">
    <source>
        <dbReference type="Proteomes" id="UP000077852"/>
    </source>
</evidence>
<dbReference type="InterPro" id="IPR006233">
    <property type="entry name" value="Cys_b_lyase_bac"/>
</dbReference>
<dbReference type="InterPro" id="IPR000277">
    <property type="entry name" value="Cys/Met-Metab_PyrdxlP-dep_enz"/>
</dbReference>
<dbReference type="InterPro" id="IPR015424">
    <property type="entry name" value="PyrdxlP-dep_Trfase"/>
</dbReference>
<accession>A0AA91DL72</accession>
<proteinExistence type="inferred from homology"/>
<evidence type="ECO:0000256" key="9">
    <source>
        <dbReference type="RuleBase" id="RU362118"/>
    </source>
</evidence>
<dbReference type="RefSeq" id="WP_081269284.1">
    <property type="nucleotide sequence ID" value="NZ_LVHG01000056.1"/>
</dbReference>
<dbReference type="GO" id="GO:0019450">
    <property type="term" value="P:L-cysteine catabolic process to pyruvate"/>
    <property type="evidence" value="ECO:0007669"/>
    <property type="project" value="TreeGrafter"/>
</dbReference>
<dbReference type="InterPro" id="IPR015422">
    <property type="entry name" value="PyrdxlP-dep_Trfase_small"/>
</dbReference>
<evidence type="ECO:0000256" key="7">
    <source>
        <dbReference type="ARBA" id="ARBA00047625"/>
    </source>
</evidence>
<evidence type="ECO:0000256" key="4">
    <source>
        <dbReference type="ARBA" id="ARBA00023239"/>
    </source>
</evidence>
<dbReference type="Pfam" id="PF01053">
    <property type="entry name" value="Cys_Met_Meta_PP"/>
    <property type="match status" value="1"/>
</dbReference>
<evidence type="ECO:0000256" key="1">
    <source>
        <dbReference type="ARBA" id="ARBA00001933"/>
    </source>
</evidence>
<feature type="region of interest" description="Disordered" evidence="10">
    <location>
        <begin position="1"/>
        <end position="33"/>
    </location>
</feature>
<comment type="similarity">
    <text evidence="2 9">Belongs to the trans-sulfuration enzymes family.</text>
</comment>
<dbReference type="InterPro" id="IPR054542">
    <property type="entry name" value="Cys_met_metab_PP"/>
</dbReference>
<sequence length="404" mass="43476">MSASHHDDPAGQSLDTRLTRTGKTPSYAGGAPVNTPLVRASTVLFDSVGAMRDARARRDEERVFSYGARGTPTTFALEDAVSELEGAYRTRLFPTGLAAIGMVLLSYLKPGDHVLMSDSVYEPTRNLVTSFLAPYGIRSSFFAADGSGIEELFEADTRLVYAECPGSLVYEMCDLPRLAALAHARGALLAADNTWGSGLQYRPLALGADISTMAATKYLGGHSDVMMGTVATTEAAWRPLNERCDAFGMTVSPDDAWLVLRGMRTLSARLQVHERHALDVAHWLEARPEVATVFCPALPQHPGHHLWKRDCKGTNGLLSIELQPGIGNAAVERFVDALTLFGRGSSWGGYESLVAWTNMRAARSVTDWSGRGAVVRLHIGLESPADLTADLARGFAALNAQAPS</sequence>
<dbReference type="PANTHER" id="PTHR43500">
    <property type="entry name" value="CYSTATHIONINE BETA-LYASE-RELATED"/>
    <property type="match status" value="1"/>
</dbReference>
<comment type="caution">
    <text evidence="11">The sequence shown here is derived from an EMBL/GenBank/DDBJ whole genome shotgun (WGS) entry which is preliminary data.</text>
</comment>
<organism evidence="11 12">
    <name type="scientific">Variovorax paradoxus</name>
    <dbReference type="NCBI Taxonomy" id="34073"/>
    <lineage>
        <taxon>Bacteria</taxon>
        <taxon>Pseudomonadati</taxon>
        <taxon>Pseudomonadota</taxon>
        <taxon>Betaproteobacteria</taxon>
        <taxon>Burkholderiales</taxon>
        <taxon>Comamonadaceae</taxon>
        <taxon>Variovorax</taxon>
    </lineage>
</organism>
<dbReference type="Gene3D" id="3.90.1150.10">
    <property type="entry name" value="Aspartate Aminotransferase, domain 1"/>
    <property type="match status" value="1"/>
</dbReference>
<gene>
    <name evidence="11" type="ORF">A3K87_21300</name>
</gene>
<dbReference type="Gene3D" id="3.40.640.10">
    <property type="entry name" value="Type I PLP-dependent aspartate aminotransferase-like (Major domain)"/>
    <property type="match status" value="1"/>
</dbReference>
<dbReference type="GO" id="GO:0030170">
    <property type="term" value="F:pyridoxal phosphate binding"/>
    <property type="evidence" value="ECO:0007669"/>
    <property type="project" value="InterPro"/>
</dbReference>
<comment type="catalytic activity">
    <reaction evidence="6">
        <text>L,L-cystathionine + H2O = L-homocysteine + pyruvate + NH4(+)</text>
        <dbReference type="Rhea" id="RHEA:13965"/>
        <dbReference type="ChEBI" id="CHEBI:15361"/>
        <dbReference type="ChEBI" id="CHEBI:15377"/>
        <dbReference type="ChEBI" id="CHEBI:28938"/>
        <dbReference type="ChEBI" id="CHEBI:58161"/>
        <dbReference type="ChEBI" id="CHEBI:58199"/>
    </reaction>
</comment>